<reference evidence="1 2" key="1">
    <citation type="submission" date="2018-08" db="EMBL/GenBank/DDBJ databases">
        <authorList>
            <person name="Muller C M."/>
        </authorList>
    </citation>
    <scope>NUCLEOTIDE SEQUENCE [LARGE SCALE GENOMIC DNA]</scope>
</reference>
<accession>A0A9X9QBK5</accession>
<organism evidence="1 2">
    <name type="scientific">Blumeria graminis f. sp. tritici</name>
    <dbReference type="NCBI Taxonomy" id="62690"/>
    <lineage>
        <taxon>Eukaryota</taxon>
        <taxon>Fungi</taxon>
        <taxon>Dikarya</taxon>
        <taxon>Ascomycota</taxon>
        <taxon>Pezizomycotina</taxon>
        <taxon>Leotiomycetes</taxon>
        <taxon>Erysiphales</taxon>
        <taxon>Erysiphaceae</taxon>
        <taxon>Blumeria</taxon>
    </lineage>
</organism>
<gene>
    <name evidence="1" type="ORF">BGT96224V316_LOCUS2729</name>
</gene>
<evidence type="ECO:0000313" key="2">
    <source>
        <dbReference type="Proteomes" id="UP000324639"/>
    </source>
</evidence>
<protein>
    <submittedName>
        <fullName evidence="1">Bgt-51802</fullName>
    </submittedName>
</protein>
<evidence type="ECO:0000313" key="1">
    <source>
        <dbReference type="EMBL" id="VDB83532.1"/>
    </source>
</evidence>
<name>A0A9X9QBK5_BLUGR</name>
<proteinExistence type="predicted"/>
<dbReference type="EMBL" id="LR026988">
    <property type="protein sequence ID" value="VDB83532.1"/>
    <property type="molecule type" value="Genomic_DNA"/>
</dbReference>
<dbReference type="AlphaFoldDB" id="A0A9X9QBK5"/>
<keyword evidence="2" id="KW-1185">Reference proteome</keyword>
<dbReference type="Proteomes" id="UP000324639">
    <property type="component" value="Chromosome Bgt_-05"/>
</dbReference>
<sequence length="71" mass="8370">MRYLTSRKLKLKVLISSNNCCRDSRKSFKKFGTLQWNSSRFYSCRTENSLLDLTRTIMPSTAIVLRYSTRP</sequence>